<dbReference type="InterPro" id="IPR000032">
    <property type="entry name" value="HPr-like"/>
</dbReference>
<dbReference type="Pfam" id="PF18024">
    <property type="entry name" value="HTH_50"/>
    <property type="match status" value="1"/>
</dbReference>
<dbReference type="Gene3D" id="1.10.10.60">
    <property type="entry name" value="Homeodomain-like"/>
    <property type="match status" value="1"/>
</dbReference>
<organism evidence="11 12">
    <name type="scientific">Anaerosolibacter carboniphilus</name>
    <dbReference type="NCBI Taxonomy" id="1417629"/>
    <lineage>
        <taxon>Bacteria</taxon>
        <taxon>Bacillati</taxon>
        <taxon>Bacillota</taxon>
        <taxon>Clostridia</taxon>
        <taxon>Peptostreptococcales</taxon>
        <taxon>Thermotaleaceae</taxon>
        <taxon>Anaerosolibacter</taxon>
    </lineage>
</organism>
<dbReference type="Proteomes" id="UP000579281">
    <property type="component" value="Unassembled WGS sequence"/>
</dbReference>
<dbReference type="AlphaFoldDB" id="A0A841KZC7"/>
<feature type="coiled-coil region" evidence="7">
    <location>
        <begin position="321"/>
        <end position="358"/>
    </location>
</feature>
<dbReference type="EMBL" id="JACHEN010000052">
    <property type="protein sequence ID" value="MBB6218851.1"/>
    <property type="molecule type" value="Genomic_DNA"/>
</dbReference>
<keyword evidence="5" id="KW-0804">Transcription</keyword>
<dbReference type="PROSITE" id="PS51350">
    <property type="entry name" value="PTS_HPR_DOM"/>
    <property type="match status" value="1"/>
</dbReference>
<dbReference type="GO" id="GO:0005524">
    <property type="term" value="F:ATP binding"/>
    <property type="evidence" value="ECO:0007669"/>
    <property type="project" value="UniProtKB-KW"/>
</dbReference>
<dbReference type="RefSeq" id="WP_184313704.1">
    <property type="nucleotide sequence ID" value="NZ_JACHEN010000052.1"/>
</dbReference>
<keyword evidence="11" id="KW-0808">Transferase</keyword>
<keyword evidence="12" id="KW-1185">Reference proteome</keyword>
<dbReference type="Gene3D" id="3.30.1340.10">
    <property type="entry name" value="HPr-like"/>
    <property type="match status" value="1"/>
</dbReference>
<dbReference type="InterPro" id="IPR035895">
    <property type="entry name" value="HPr-like_sf"/>
</dbReference>
<dbReference type="InterPro" id="IPR058031">
    <property type="entry name" value="AAA_lid_NorR"/>
</dbReference>
<accession>A0A841KZC7</accession>
<evidence type="ECO:0000256" key="7">
    <source>
        <dbReference type="SAM" id="Coils"/>
    </source>
</evidence>
<dbReference type="InterPro" id="IPR025944">
    <property type="entry name" value="Sigma_54_int_dom_CS"/>
</dbReference>
<dbReference type="InterPro" id="IPR003593">
    <property type="entry name" value="AAA+_ATPase"/>
</dbReference>
<dbReference type="SUPFAM" id="SSF55594">
    <property type="entry name" value="HPr-like"/>
    <property type="match status" value="1"/>
</dbReference>
<dbReference type="Pfam" id="PF00381">
    <property type="entry name" value="PTS-HPr"/>
    <property type="match status" value="1"/>
</dbReference>
<evidence type="ECO:0000256" key="3">
    <source>
        <dbReference type="ARBA" id="ARBA00022840"/>
    </source>
</evidence>
<dbReference type="PROSITE" id="PS00688">
    <property type="entry name" value="SIGMA54_INTERACT_3"/>
    <property type="match status" value="1"/>
</dbReference>
<dbReference type="InterPro" id="IPR030828">
    <property type="entry name" value="HTH_TyrR"/>
</dbReference>
<dbReference type="PANTHER" id="PTHR32071">
    <property type="entry name" value="TRANSCRIPTIONAL REGULATORY PROTEIN"/>
    <property type="match status" value="1"/>
</dbReference>
<evidence type="ECO:0000256" key="5">
    <source>
        <dbReference type="ARBA" id="ARBA00023163"/>
    </source>
</evidence>
<sequence length="677" mass="76815">MAYRRKITIKHSRGIHARVAAALAYKGSEINRKYDVYIWIQKTNEDIKIPITSMVALTTLSIRKDDEIILICEGERGQEALAEISEYLLDQIDLSHVSADEVDKVIDKTTLTSEKIFESLSNGIMVVDENNVITIFNRAAEKITGLKRENMIGYQAHKVLEDSKLHRVLQTGEEMKGDRQVIGKTMIITNRSPIIVEEKIIGAVAVFQDMSEVERLSHELESVREIKERFGTILEHTHDAISMIDEHGKITYINPTFERIWNVKGEKILGKNMMDVLPKDVTGRVLRSKKKELGVPVQTAHHTKIITNATPIFIDGKLKGVVSTGKEITELQQMMKKLKEAEEKIEYFQQELSRNQRIEEAFHSIIGSSGTLKEVLTMASKAAKTSSTILIRGESGTGKELLARAIHQASEKKDKPFIRVNCAAIPENLLESELFGHEKGAFTGAIKTKLGKFELANQGTIFLDEIGDMNRDLQVKLLRVLQEREFERIGGLETIKINVRVIAATNKKLEEMVAKGIFREDLYYRLNVIPINLPPLRERKGDIPQLAEHFIEKICKRENIETKEITRKALNALESYDWPGNIRELENIIERGLALGEGSELCEDALPSYIRGKENIHSQELINLIHDDVAPLEVYEKQIIQRALEKHKTFNRAAKALGITHRTVALKARKYQLIKES</sequence>
<evidence type="ECO:0000313" key="11">
    <source>
        <dbReference type="EMBL" id="MBB6218851.1"/>
    </source>
</evidence>
<gene>
    <name evidence="11" type="ORF">HNQ80_005026</name>
</gene>
<keyword evidence="1" id="KW-0547">Nucleotide-binding</keyword>
<dbReference type="PANTHER" id="PTHR32071:SF57">
    <property type="entry name" value="C4-DICARBOXYLATE TRANSPORT TRANSCRIPTIONAL REGULATORY PROTEIN DCTD"/>
    <property type="match status" value="1"/>
</dbReference>
<dbReference type="SUPFAM" id="SSF52540">
    <property type="entry name" value="P-loop containing nucleoside triphosphate hydrolases"/>
    <property type="match status" value="1"/>
</dbReference>
<evidence type="ECO:0000256" key="2">
    <source>
        <dbReference type="ARBA" id="ARBA00022797"/>
    </source>
</evidence>
<keyword evidence="2" id="KW-0058">Aromatic hydrocarbons catabolism</keyword>
<keyword evidence="7" id="KW-0175">Coiled coil</keyword>
<keyword evidence="4" id="KW-0805">Transcription regulation</keyword>
<feature type="domain" description="HPr" evidence="10">
    <location>
        <begin position="2"/>
        <end position="102"/>
    </location>
</feature>
<reference evidence="11 12" key="1">
    <citation type="submission" date="2020-08" db="EMBL/GenBank/DDBJ databases">
        <title>Genomic Encyclopedia of Type Strains, Phase IV (KMG-IV): sequencing the most valuable type-strain genomes for metagenomic binning, comparative biology and taxonomic classification.</title>
        <authorList>
            <person name="Goeker M."/>
        </authorList>
    </citation>
    <scope>NUCLEOTIDE SEQUENCE [LARGE SCALE GENOMIC DNA]</scope>
    <source>
        <strain evidence="11 12">DSM 103526</strain>
    </source>
</reference>
<dbReference type="CDD" id="cd00009">
    <property type="entry name" value="AAA"/>
    <property type="match status" value="1"/>
</dbReference>
<dbReference type="GO" id="GO:0003677">
    <property type="term" value="F:DNA binding"/>
    <property type="evidence" value="ECO:0007669"/>
    <property type="project" value="UniProtKB-KW"/>
</dbReference>
<feature type="domain" description="PAS" evidence="9">
    <location>
        <begin position="226"/>
        <end position="280"/>
    </location>
</feature>
<dbReference type="PROSITE" id="PS00675">
    <property type="entry name" value="SIGMA54_INTERACT_1"/>
    <property type="match status" value="1"/>
</dbReference>
<dbReference type="InterPro" id="IPR002078">
    <property type="entry name" value="Sigma_54_int"/>
</dbReference>
<dbReference type="SUPFAM" id="SSF55785">
    <property type="entry name" value="PYP-like sensor domain (PAS domain)"/>
    <property type="match status" value="2"/>
</dbReference>
<dbReference type="Pfam" id="PF25601">
    <property type="entry name" value="AAA_lid_14"/>
    <property type="match status" value="1"/>
</dbReference>
<dbReference type="Pfam" id="PF00989">
    <property type="entry name" value="PAS"/>
    <property type="match status" value="2"/>
</dbReference>
<dbReference type="InterPro" id="IPR009057">
    <property type="entry name" value="Homeodomain-like_sf"/>
</dbReference>
<dbReference type="GO" id="GO:0006355">
    <property type="term" value="P:regulation of DNA-templated transcription"/>
    <property type="evidence" value="ECO:0007669"/>
    <property type="project" value="InterPro"/>
</dbReference>
<dbReference type="SUPFAM" id="SSF46689">
    <property type="entry name" value="Homeodomain-like"/>
    <property type="match status" value="1"/>
</dbReference>
<dbReference type="InterPro" id="IPR025662">
    <property type="entry name" value="Sigma_54_int_dom_ATP-bd_1"/>
</dbReference>
<comment type="caution">
    <text evidence="11">The sequence shown here is derived from an EMBL/GenBank/DDBJ whole genome shotgun (WGS) entry which is preliminary data.</text>
</comment>
<dbReference type="FunFam" id="3.40.50.300:FF:000006">
    <property type="entry name" value="DNA-binding transcriptional regulator NtrC"/>
    <property type="match status" value="1"/>
</dbReference>
<feature type="domain" description="PAS" evidence="9">
    <location>
        <begin position="109"/>
        <end position="153"/>
    </location>
</feature>
<dbReference type="SMART" id="SM00382">
    <property type="entry name" value="AAA"/>
    <property type="match status" value="1"/>
</dbReference>
<dbReference type="GO" id="GO:0016740">
    <property type="term" value="F:transferase activity"/>
    <property type="evidence" value="ECO:0007669"/>
    <property type="project" value="UniProtKB-KW"/>
</dbReference>
<keyword evidence="3" id="KW-0067">ATP-binding</keyword>
<evidence type="ECO:0000259" key="10">
    <source>
        <dbReference type="PROSITE" id="PS51350"/>
    </source>
</evidence>
<evidence type="ECO:0000256" key="1">
    <source>
        <dbReference type="ARBA" id="ARBA00022741"/>
    </source>
</evidence>
<dbReference type="NCBIfam" id="TIGR00229">
    <property type="entry name" value="sensory_box"/>
    <property type="match status" value="2"/>
</dbReference>
<dbReference type="Gene3D" id="3.40.50.300">
    <property type="entry name" value="P-loop containing nucleotide triphosphate hydrolases"/>
    <property type="match status" value="1"/>
</dbReference>
<feature type="domain" description="Sigma-54 factor interaction" evidence="8">
    <location>
        <begin position="365"/>
        <end position="594"/>
    </location>
</feature>
<proteinExistence type="predicted"/>
<evidence type="ECO:0000259" key="9">
    <source>
        <dbReference type="PROSITE" id="PS50112"/>
    </source>
</evidence>
<dbReference type="InterPro" id="IPR000014">
    <property type="entry name" value="PAS"/>
</dbReference>
<dbReference type="CDD" id="cd00130">
    <property type="entry name" value="PAS"/>
    <property type="match status" value="2"/>
</dbReference>
<name>A0A841KZC7_9FIRM</name>
<dbReference type="PROSITE" id="PS50045">
    <property type="entry name" value="SIGMA54_INTERACT_4"/>
    <property type="match status" value="1"/>
</dbReference>
<dbReference type="InterPro" id="IPR035965">
    <property type="entry name" value="PAS-like_dom_sf"/>
</dbReference>
<dbReference type="InterPro" id="IPR027417">
    <property type="entry name" value="P-loop_NTPase"/>
</dbReference>
<protein>
    <recommendedName>
        <fullName evidence="6">HTH-type transcriptional regulatory protein TyrR</fullName>
    </recommendedName>
</protein>
<evidence type="ECO:0000256" key="4">
    <source>
        <dbReference type="ARBA" id="ARBA00023015"/>
    </source>
</evidence>
<evidence type="ECO:0000259" key="8">
    <source>
        <dbReference type="PROSITE" id="PS50045"/>
    </source>
</evidence>
<dbReference type="Pfam" id="PF00158">
    <property type="entry name" value="Sigma54_activat"/>
    <property type="match status" value="1"/>
</dbReference>
<dbReference type="InterPro" id="IPR013767">
    <property type="entry name" value="PAS_fold"/>
</dbReference>
<dbReference type="Gene3D" id="1.10.8.60">
    <property type="match status" value="1"/>
</dbReference>
<dbReference type="PROSITE" id="PS50112">
    <property type="entry name" value="PAS"/>
    <property type="match status" value="2"/>
</dbReference>
<evidence type="ECO:0000313" key="12">
    <source>
        <dbReference type="Proteomes" id="UP000579281"/>
    </source>
</evidence>
<evidence type="ECO:0000256" key="6">
    <source>
        <dbReference type="ARBA" id="ARBA00029500"/>
    </source>
</evidence>
<dbReference type="SMART" id="SM00091">
    <property type="entry name" value="PAS"/>
    <property type="match status" value="2"/>
</dbReference>
<dbReference type="Gene3D" id="3.30.450.20">
    <property type="entry name" value="PAS domain"/>
    <property type="match status" value="2"/>
</dbReference>